<dbReference type="Proteomes" id="UP000295247">
    <property type="component" value="Unassembled WGS sequence"/>
</dbReference>
<keyword evidence="3" id="KW-0378">Hydrolase</keyword>
<keyword evidence="3" id="KW-0255">Endonuclease</keyword>
<evidence type="ECO:0000259" key="2">
    <source>
        <dbReference type="Pfam" id="PF13395"/>
    </source>
</evidence>
<gene>
    <name evidence="3" type="ORF">EDC29_11213</name>
</gene>
<dbReference type="GO" id="GO:0004519">
    <property type="term" value="F:endonuclease activity"/>
    <property type="evidence" value="ECO:0007669"/>
    <property type="project" value="UniProtKB-KW"/>
</dbReference>
<protein>
    <submittedName>
        <fullName evidence="3">HNH endonuclease</fullName>
    </submittedName>
</protein>
<reference evidence="3 4" key="1">
    <citation type="submission" date="2019-03" db="EMBL/GenBank/DDBJ databases">
        <title>Genomic Encyclopedia of Type Strains, Phase IV (KMG-IV): sequencing the most valuable type-strain genomes for metagenomic binning, comparative biology and taxonomic classification.</title>
        <authorList>
            <person name="Goeker M."/>
        </authorList>
    </citation>
    <scope>NUCLEOTIDE SEQUENCE [LARGE SCALE GENOMIC DNA]</scope>
    <source>
        <strain evidence="3 4">DSM 203</strain>
    </source>
</reference>
<dbReference type="RefSeq" id="WP_132230447.1">
    <property type="nucleotide sequence ID" value="NZ_NRRH01000008.1"/>
</dbReference>
<dbReference type="InterPro" id="IPR003615">
    <property type="entry name" value="HNH_nuc"/>
</dbReference>
<dbReference type="Pfam" id="PF13395">
    <property type="entry name" value="HNH_4"/>
    <property type="match status" value="1"/>
</dbReference>
<dbReference type="EMBL" id="SMDC01000012">
    <property type="protein sequence ID" value="TCW34161.1"/>
    <property type="molecule type" value="Genomic_DNA"/>
</dbReference>
<accession>A0A4R4A5W6</accession>
<keyword evidence="3" id="KW-0540">Nuclease</keyword>
<proteinExistence type="predicted"/>
<feature type="region of interest" description="Disordered" evidence="1">
    <location>
        <begin position="411"/>
        <end position="430"/>
    </location>
</feature>
<evidence type="ECO:0000313" key="4">
    <source>
        <dbReference type="Proteomes" id="UP000295247"/>
    </source>
</evidence>
<sequence length="430" mass="48787">MIDPIGNNSLPPAPELNISALSALFRHTTNSYKFVFFLALLDLLKRHRFDAERPYTYDELTVEMLVIAWYPHTFFKLSFGAQDTIAQKLDGLELDLGRANHSVVDHKALRAALEAASLKDAGRLMEFVPYRLLAPFLEPHLQGVDRGAWMVFERAMPAITNTHFETARPLYRFDSDDYQHCSAIRWHPAWVAYLERHWSIIKSWAAWRWLHYMQRRNPTTPSLSNKLFPPAKREALTKQTKYWRGILEQETDPPLTCIYSGEPLTAASFALDHYLPWSFVVHDQLWNLIPTPSAVNSAKSNRLPSVDYLPGFVSLQHRGLLIARQSLGEARFGKVVEDYLADLHLPSLEALLDFDQLQNAYARTLGPLLTLATNQGFIPDWHYRSLSVDPMTAPSVVALPHPMRLEAATDQVADSQDLGHAPPPSALCPS</sequence>
<organism evidence="3 4">
    <name type="scientific">Marichromatium gracile</name>
    <name type="common">Chromatium gracile</name>
    <dbReference type="NCBI Taxonomy" id="1048"/>
    <lineage>
        <taxon>Bacteria</taxon>
        <taxon>Pseudomonadati</taxon>
        <taxon>Pseudomonadota</taxon>
        <taxon>Gammaproteobacteria</taxon>
        <taxon>Chromatiales</taxon>
        <taxon>Chromatiaceae</taxon>
        <taxon>Marichromatium</taxon>
    </lineage>
</organism>
<dbReference type="Gene3D" id="1.10.30.50">
    <property type="match status" value="1"/>
</dbReference>
<comment type="caution">
    <text evidence="3">The sequence shown here is derived from an EMBL/GenBank/DDBJ whole genome shotgun (WGS) entry which is preliminary data.</text>
</comment>
<feature type="domain" description="HNH nuclease" evidence="2">
    <location>
        <begin position="257"/>
        <end position="304"/>
    </location>
</feature>
<evidence type="ECO:0000256" key="1">
    <source>
        <dbReference type="SAM" id="MobiDB-lite"/>
    </source>
</evidence>
<evidence type="ECO:0000313" key="3">
    <source>
        <dbReference type="EMBL" id="TCW34161.1"/>
    </source>
</evidence>
<dbReference type="AlphaFoldDB" id="A0A4R4A5W6"/>
<feature type="compositionally biased region" description="Pro residues" evidence="1">
    <location>
        <begin position="421"/>
        <end position="430"/>
    </location>
</feature>
<name>A0A4R4A5W6_MARGR</name>